<evidence type="ECO:0000259" key="1">
    <source>
        <dbReference type="Pfam" id="PF03819"/>
    </source>
</evidence>
<dbReference type="GO" id="GO:0016787">
    <property type="term" value="F:hydrolase activity"/>
    <property type="evidence" value="ECO:0007669"/>
    <property type="project" value="UniProtKB-KW"/>
</dbReference>
<evidence type="ECO:0000313" key="4">
    <source>
        <dbReference type="Proteomes" id="UP000316096"/>
    </source>
</evidence>
<dbReference type="SUPFAM" id="SSF101386">
    <property type="entry name" value="all-alpha NTP pyrophosphatases"/>
    <property type="match status" value="1"/>
</dbReference>
<feature type="domain" description="MazG C-terminal" evidence="2">
    <location>
        <begin position="102"/>
        <end position="286"/>
    </location>
</feature>
<organism evidence="3 4">
    <name type="scientific">Actinoallomurus bryophytorum</name>
    <dbReference type="NCBI Taxonomy" id="1490222"/>
    <lineage>
        <taxon>Bacteria</taxon>
        <taxon>Bacillati</taxon>
        <taxon>Actinomycetota</taxon>
        <taxon>Actinomycetes</taxon>
        <taxon>Streptosporangiales</taxon>
        <taxon>Thermomonosporaceae</taxon>
        <taxon>Actinoallomurus</taxon>
    </lineage>
</organism>
<keyword evidence="4" id="KW-1185">Reference proteome</keyword>
<dbReference type="InterPro" id="IPR041407">
    <property type="entry name" value="MazG_C"/>
</dbReference>
<feature type="domain" description="NTP pyrophosphohydrolase MazG-like" evidence="1">
    <location>
        <begin position="56"/>
        <end position="95"/>
    </location>
</feature>
<evidence type="ECO:0000313" key="3">
    <source>
        <dbReference type="EMBL" id="TQL97715.1"/>
    </source>
</evidence>
<dbReference type="OrthoDB" id="5953925at2"/>
<dbReference type="Proteomes" id="UP000316096">
    <property type="component" value="Unassembled WGS sequence"/>
</dbReference>
<dbReference type="InterPro" id="IPR004518">
    <property type="entry name" value="MazG-like_dom"/>
</dbReference>
<dbReference type="AlphaFoldDB" id="A0A543CKV3"/>
<keyword evidence="3" id="KW-0378">Hydrolase</keyword>
<dbReference type="InterPro" id="IPR011379">
    <property type="entry name" value="MazG-related_GP37"/>
</dbReference>
<protein>
    <submittedName>
        <fullName evidence="3">MazG-like nucleotide pyrophosphohydrolase family protein</fullName>
    </submittedName>
</protein>
<proteinExistence type="predicted"/>
<name>A0A543CKV3_9ACTN</name>
<comment type="caution">
    <text evidence="3">The sequence shown here is derived from an EMBL/GenBank/DDBJ whole genome shotgun (WGS) entry which is preliminary data.</text>
</comment>
<dbReference type="Pfam" id="PF18722">
    <property type="entry name" value="MazG_C"/>
    <property type="match status" value="1"/>
</dbReference>
<dbReference type="Pfam" id="PF03819">
    <property type="entry name" value="MazG"/>
    <property type="match status" value="1"/>
</dbReference>
<dbReference type="Gene3D" id="1.10.287.1080">
    <property type="entry name" value="MazG-like"/>
    <property type="match status" value="1"/>
</dbReference>
<gene>
    <name evidence="3" type="ORF">FB559_3316</name>
</gene>
<dbReference type="EMBL" id="VFOZ01000001">
    <property type="protein sequence ID" value="TQL97715.1"/>
    <property type="molecule type" value="Genomic_DNA"/>
</dbReference>
<reference evidence="3 4" key="1">
    <citation type="submission" date="2019-06" db="EMBL/GenBank/DDBJ databases">
        <title>Sequencing the genomes of 1000 actinobacteria strains.</title>
        <authorList>
            <person name="Klenk H.-P."/>
        </authorList>
    </citation>
    <scope>NUCLEOTIDE SEQUENCE [LARGE SCALE GENOMIC DNA]</scope>
    <source>
        <strain evidence="3 4">DSM 102200</strain>
    </source>
</reference>
<dbReference type="CDD" id="cd11541">
    <property type="entry name" value="NTP-PPase_u4"/>
    <property type="match status" value="1"/>
</dbReference>
<sequence length="288" mass="31968">MKLREYQEAAGQTDQRSGRDLADIAVHLLGMIGEAGSVATEYKKLLRDGAAHVAWKARVREELGDVLWYTATLASKLDLDLEDVARANLEKTRNRWLRASSEPLDDDFPEDEQLPRDGRFEFIASTNDAGSPTVRVRYGGQWIGDPLTDASHVDDGYRFHDVFHLAHAAALGWSPVTRKLLGRKRRSDPGIDEAEDGGRAIVIEEGVAAMVFAYATSHDYLRGIARLDFELLDGIQNLVAPLEVGIRNAANWEQAILTGYDAWRQLRDGNGGTVLLDMRQQSLTVVPT</sequence>
<evidence type="ECO:0000259" key="2">
    <source>
        <dbReference type="Pfam" id="PF18722"/>
    </source>
</evidence>
<accession>A0A543CKV3</accession>